<feature type="transmembrane region" description="Helical" evidence="7">
    <location>
        <begin position="614"/>
        <end position="633"/>
    </location>
</feature>
<feature type="region of interest" description="Disordered" evidence="6">
    <location>
        <begin position="338"/>
        <end position="371"/>
    </location>
</feature>
<feature type="transmembrane region" description="Helical" evidence="7">
    <location>
        <begin position="145"/>
        <end position="162"/>
    </location>
</feature>
<organism evidence="9 10">
    <name type="scientific">Anaeramoeba flamelloides</name>
    <dbReference type="NCBI Taxonomy" id="1746091"/>
    <lineage>
        <taxon>Eukaryota</taxon>
        <taxon>Metamonada</taxon>
        <taxon>Anaeramoebidae</taxon>
        <taxon>Anaeramoeba</taxon>
    </lineage>
</organism>
<dbReference type="PROSITE" id="PS50850">
    <property type="entry name" value="MFS"/>
    <property type="match status" value="1"/>
</dbReference>
<dbReference type="PANTHER" id="PTHR23504:SF111">
    <property type="entry name" value="MAJOR FACILITATOR SUPERFAMILY (MFS) PROFILE DOMAIN-CONTAINING PROTEIN"/>
    <property type="match status" value="1"/>
</dbReference>
<dbReference type="InterPro" id="IPR011701">
    <property type="entry name" value="MFS"/>
</dbReference>
<evidence type="ECO:0000256" key="2">
    <source>
        <dbReference type="ARBA" id="ARBA00022448"/>
    </source>
</evidence>
<feature type="compositionally biased region" description="Polar residues" evidence="6">
    <location>
        <begin position="220"/>
        <end position="234"/>
    </location>
</feature>
<dbReference type="InterPro" id="IPR036259">
    <property type="entry name" value="MFS_trans_sf"/>
</dbReference>
<keyword evidence="10" id="KW-1185">Reference proteome</keyword>
<dbReference type="Pfam" id="PF07690">
    <property type="entry name" value="MFS_1"/>
    <property type="match status" value="2"/>
</dbReference>
<feature type="transmembrane region" description="Helical" evidence="7">
    <location>
        <begin position="182"/>
        <end position="204"/>
    </location>
</feature>
<feature type="compositionally biased region" description="Polar residues" evidence="6">
    <location>
        <begin position="242"/>
        <end position="257"/>
    </location>
</feature>
<evidence type="ECO:0000256" key="5">
    <source>
        <dbReference type="ARBA" id="ARBA00023136"/>
    </source>
</evidence>
<keyword evidence="3 7" id="KW-0812">Transmembrane</keyword>
<dbReference type="PANTHER" id="PTHR23504">
    <property type="entry name" value="MAJOR FACILITATOR SUPERFAMILY DOMAIN-CONTAINING PROTEIN 10"/>
    <property type="match status" value="1"/>
</dbReference>
<feature type="transmembrane region" description="Helical" evidence="7">
    <location>
        <begin position="506"/>
        <end position="530"/>
    </location>
</feature>
<dbReference type="Proteomes" id="UP001150062">
    <property type="component" value="Unassembled WGS sequence"/>
</dbReference>
<feature type="domain" description="Major facilitator superfamily (MFS) profile" evidence="8">
    <location>
        <begin position="1"/>
        <end position="637"/>
    </location>
</feature>
<dbReference type="EMBL" id="JAOAOG010000243">
    <property type="protein sequence ID" value="KAJ6236503.1"/>
    <property type="molecule type" value="Genomic_DNA"/>
</dbReference>
<feature type="compositionally biased region" description="Basic and acidic residues" evidence="6">
    <location>
        <begin position="361"/>
        <end position="370"/>
    </location>
</feature>
<evidence type="ECO:0000259" key="8">
    <source>
        <dbReference type="PROSITE" id="PS50850"/>
    </source>
</evidence>
<comment type="subcellular location">
    <subcellularLocation>
        <location evidence="1">Membrane</location>
        <topology evidence="1">Multi-pass membrane protein</topology>
    </subcellularLocation>
</comment>
<feature type="compositionally biased region" description="Polar residues" evidence="6">
    <location>
        <begin position="305"/>
        <end position="316"/>
    </location>
</feature>
<keyword evidence="5 7" id="KW-0472">Membrane</keyword>
<feature type="transmembrane region" description="Helical" evidence="7">
    <location>
        <begin position="475"/>
        <end position="494"/>
    </location>
</feature>
<evidence type="ECO:0000256" key="3">
    <source>
        <dbReference type="ARBA" id="ARBA00022692"/>
    </source>
</evidence>
<evidence type="ECO:0000256" key="7">
    <source>
        <dbReference type="SAM" id="Phobius"/>
    </source>
</evidence>
<feature type="transmembrane region" description="Helical" evidence="7">
    <location>
        <begin position="51"/>
        <end position="73"/>
    </location>
</feature>
<comment type="caution">
    <text evidence="9">The sequence shown here is derived from an EMBL/GenBank/DDBJ whole genome shotgun (WGS) entry which is preliminary data.</text>
</comment>
<feature type="region of interest" description="Disordered" evidence="6">
    <location>
        <begin position="220"/>
        <end position="316"/>
    </location>
</feature>
<feature type="transmembrane region" description="Helical" evidence="7">
    <location>
        <begin position="114"/>
        <end position="133"/>
    </location>
</feature>
<feature type="transmembrane region" description="Helical" evidence="7">
    <location>
        <begin position="16"/>
        <end position="36"/>
    </location>
</feature>
<name>A0ABQ8XV74_9EUKA</name>
<keyword evidence="2" id="KW-0813">Transport</keyword>
<evidence type="ECO:0000313" key="10">
    <source>
        <dbReference type="Proteomes" id="UP001150062"/>
    </source>
</evidence>
<evidence type="ECO:0000256" key="1">
    <source>
        <dbReference type="ARBA" id="ARBA00004141"/>
    </source>
</evidence>
<reference evidence="9" key="1">
    <citation type="submission" date="2022-08" db="EMBL/GenBank/DDBJ databases">
        <title>Novel sulfate-reducing endosymbionts in the free-living metamonad Anaeramoeba.</title>
        <authorList>
            <person name="Jerlstrom-Hultqvist J."/>
            <person name="Cepicka I."/>
            <person name="Gallot-Lavallee L."/>
            <person name="Salas-Leiva D."/>
            <person name="Curtis B.A."/>
            <person name="Zahonova K."/>
            <person name="Pipaliya S."/>
            <person name="Dacks J."/>
            <person name="Roger A.J."/>
        </authorList>
    </citation>
    <scope>NUCLEOTIDE SEQUENCE</scope>
    <source>
        <strain evidence="9">Schooner1</strain>
    </source>
</reference>
<accession>A0ABQ8XV74</accession>
<dbReference type="SUPFAM" id="SSF103473">
    <property type="entry name" value="MFS general substrate transporter"/>
    <property type="match status" value="1"/>
</dbReference>
<feature type="transmembrane region" description="Helical" evidence="7">
    <location>
        <begin position="542"/>
        <end position="568"/>
    </location>
</feature>
<dbReference type="Gene3D" id="1.20.1250.20">
    <property type="entry name" value="MFS general substrate transporter like domains"/>
    <property type="match status" value="2"/>
</dbReference>
<feature type="transmembrane region" description="Helical" evidence="7">
    <location>
        <begin position="85"/>
        <end position="108"/>
    </location>
</feature>
<keyword evidence="4 7" id="KW-1133">Transmembrane helix</keyword>
<proteinExistence type="predicted"/>
<feature type="transmembrane region" description="Helical" evidence="7">
    <location>
        <begin position="435"/>
        <end position="455"/>
    </location>
</feature>
<evidence type="ECO:0000313" key="9">
    <source>
        <dbReference type="EMBL" id="KAJ6236503.1"/>
    </source>
</evidence>
<feature type="compositionally biased region" description="Basic and acidic residues" evidence="6">
    <location>
        <begin position="258"/>
        <end position="288"/>
    </location>
</feature>
<gene>
    <name evidence="9" type="ORF">M0813_27892</name>
</gene>
<feature type="compositionally biased region" description="Basic residues" evidence="6">
    <location>
        <begin position="289"/>
        <end position="298"/>
    </location>
</feature>
<protein>
    <submittedName>
        <fullName evidence="9">Major facilitator superfamily domain-containing protein</fullName>
    </submittedName>
</protein>
<evidence type="ECO:0000256" key="4">
    <source>
        <dbReference type="ARBA" id="ARBA00022989"/>
    </source>
</evidence>
<evidence type="ECO:0000256" key="6">
    <source>
        <dbReference type="SAM" id="MobiDB-lite"/>
    </source>
</evidence>
<dbReference type="InterPro" id="IPR020846">
    <property type="entry name" value="MFS_dom"/>
</dbReference>
<feature type="transmembrane region" description="Helical" evidence="7">
    <location>
        <begin position="589"/>
        <end position="608"/>
    </location>
</feature>
<sequence length="637" mass="71987">MKKKNKNEKTPYRQALFIYSVIITNFISGFIISPFIPDMLKNRLKMNPSEIGVASGLILGAFEFSQLVSSFYLGHLSDIYGRKRVLILSLISSGISLFLFGFAFSFLYILFVEIISGLSNSTYGISDAILGDLTQGPNLKYRSRLFGFLGATLALSRALGSLTTSLTFDQTCGIHYLKTNPYMLPCFVGALISFFGALLIILFYKETNKWKKKKYSNAENYLPINNSNPQSNTNEDFERINSGKNQNNNTRSDPNSGSDHDHNLKKGKVKKENSKDFEHVKEMLDFLTRKKQKPKHPKNYRENVNENTKQPKQLPNLKYETSTNYDQNNHLMIHKKENEKGNDGQLNKDHNPNGESESESESSRYSDSTEKSFTSISEIQPDFRQDSNSLEKEALLKKSKSKKKKNNSKHEFEKRSVCNSLKLGLTLIIKDRKLLGLYGVYSFNNLCNGCLFTVLVLYCALDKNKSGFGFTPTQIGYVFVIYGIVSLFFQLFGIKKFINYFGIINTYVFCGCSLVIIGCIFFVIVCYLIPHYKNHISNNWYTWAIITLILIPISCGIISMIPIISTLISTAASKKRQGLILGTGSSIGSVFRSLGPVIGGALFSLSTYLNYPQLSFFFISLMYILCIISIHLVKKYA</sequence>
<feature type="compositionally biased region" description="Basic and acidic residues" evidence="6">
    <location>
        <begin position="338"/>
        <end position="352"/>
    </location>
</feature>